<keyword evidence="2" id="KW-1003">Cell membrane</keyword>
<evidence type="ECO:0000256" key="3">
    <source>
        <dbReference type="ARBA" id="ARBA00022692"/>
    </source>
</evidence>
<feature type="transmembrane region" description="Helical" evidence="7">
    <location>
        <begin position="1033"/>
        <end position="1055"/>
    </location>
</feature>
<name>A0A4R4NQF6_9ACTN</name>
<evidence type="ECO:0000313" key="9">
    <source>
        <dbReference type="EMBL" id="TDC11555.1"/>
    </source>
</evidence>
<feature type="transmembrane region" description="Helical" evidence="7">
    <location>
        <begin position="528"/>
        <end position="548"/>
    </location>
</feature>
<dbReference type="Proteomes" id="UP000295431">
    <property type="component" value="Unassembled WGS sequence"/>
</dbReference>
<evidence type="ECO:0000256" key="1">
    <source>
        <dbReference type="ARBA" id="ARBA00004651"/>
    </source>
</evidence>
<keyword evidence="4 7" id="KW-1133">Transmembrane helix</keyword>
<gene>
    <name evidence="9" type="ORF">E1284_27980</name>
</gene>
<comment type="subcellular location">
    <subcellularLocation>
        <location evidence="1">Cell membrane</location>
        <topology evidence="1">Multi-pass membrane protein</topology>
    </subcellularLocation>
</comment>
<dbReference type="RefSeq" id="WP_131943138.1">
    <property type="nucleotide sequence ID" value="NZ_BAAAMX010000020.1"/>
</dbReference>
<dbReference type="GO" id="GO:0022857">
    <property type="term" value="F:transmembrane transporter activity"/>
    <property type="evidence" value="ECO:0007669"/>
    <property type="project" value="TreeGrafter"/>
</dbReference>
<feature type="transmembrane region" description="Helical" evidence="7">
    <location>
        <begin position="329"/>
        <end position="352"/>
    </location>
</feature>
<keyword evidence="10" id="KW-1185">Reference proteome</keyword>
<keyword evidence="3 7" id="KW-0812">Transmembrane</keyword>
<feature type="transmembrane region" description="Helical" evidence="7">
    <location>
        <begin position="421"/>
        <end position="440"/>
    </location>
</feature>
<dbReference type="EMBL" id="SMJW01000176">
    <property type="protein sequence ID" value="TDC11555.1"/>
    <property type="molecule type" value="Genomic_DNA"/>
</dbReference>
<evidence type="ECO:0000313" key="10">
    <source>
        <dbReference type="Proteomes" id="UP000295431"/>
    </source>
</evidence>
<dbReference type="AlphaFoldDB" id="A0A4R4NQF6"/>
<dbReference type="Pfam" id="PF02687">
    <property type="entry name" value="FtsX"/>
    <property type="match status" value="1"/>
</dbReference>
<feature type="domain" description="ABC3 transporter permease C-terminal" evidence="8">
    <location>
        <begin position="987"/>
        <end position="1103"/>
    </location>
</feature>
<proteinExistence type="inferred from homology"/>
<dbReference type="GO" id="GO:0005886">
    <property type="term" value="C:plasma membrane"/>
    <property type="evidence" value="ECO:0007669"/>
    <property type="project" value="UniProtKB-SubCell"/>
</dbReference>
<dbReference type="InterPro" id="IPR003838">
    <property type="entry name" value="ABC3_permease_C"/>
</dbReference>
<feature type="transmembrane region" description="Helical" evidence="7">
    <location>
        <begin position="378"/>
        <end position="400"/>
    </location>
</feature>
<feature type="transmembrane region" description="Helical" evidence="7">
    <location>
        <begin position="1075"/>
        <end position="1095"/>
    </location>
</feature>
<comment type="similarity">
    <text evidence="6">Belongs to the ABC-4 integral membrane protein family.</text>
</comment>
<evidence type="ECO:0000256" key="6">
    <source>
        <dbReference type="ARBA" id="ARBA00038076"/>
    </source>
</evidence>
<feature type="transmembrane region" description="Helical" evidence="7">
    <location>
        <begin position="471"/>
        <end position="491"/>
    </location>
</feature>
<evidence type="ECO:0000256" key="2">
    <source>
        <dbReference type="ARBA" id="ARBA00022475"/>
    </source>
</evidence>
<dbReference type="InterPro" id="IPR050250">
    <property type="entry name" value="Macrolide_Exporter_MacB"/>
</dbReference>
<reference evidence="9 10" key="1">
    <citation type="submission" date="2019-03" db="EMBL/GenBank/DDBJ databases">
        <title>Draft genome sequences of novel Actinobacteria.</title>
        <authorList>
            <person name="Sahin N."/>
            <person name="Ay H."/>
            <person name="Saygin H."/>
        </authorList>
    </citation>
    <scope>NUCLEOTIDE SEQUENCE [LARGE SCALE GENOMIC DNA]</scope>
    <source>
        <strain evidence="9 10">DSM 45347</strain>
    </source>
</reference>
<evidence type="ECO:0000256" key="5">
    <source>
        <dbReference type="ARBA" id="ARBA00023136"/>
    </source>
</evidence>
<feature type="transmembrane region" description="Helical" evidence="7">
    <location>
        <begin position="979"/>
        <end position="1002"/>
    </location>
</feature>
<evidence type="ECO:0000256" key="7">
    <source>
        <dbReference type="SAM" id="Phobius"/>
    </source>
</evidence>
<accession>A0A4R4NQF6</accession>
<dbReference type="PANTHER" id="PTHR30572">
    <property type="entry name" value="MEMBRANE COMPONENT OF TRANSPORTER-RELATED"/>
    <property type="match status" value="1"/>
</dbReference>
<evidence type="ECO:0000259" key="8">
    <source>
        <dbReference type="Pfam" id="PF02687"/>
    </source>
</evidence>
<keyword evidence="5 7" id="KW-0472">Membrane</keyword>
<comment type="caution">
    <text evidence="9">The sequence shown here is derived from an EMBL/GenBank/DDBJ whole genome shotgun (WGS) entry which is preliminary data.</text>
</comment>
<evidence type="ECO:0000256" key="4">
    <source>
        <dbReference type="ARBA" id="ARBA00022989"/>
    </source>
</evidence>
<dbReference type="OrthoDB" id="5101691at2"/>
<dbReference type="PANTHER" id="PTHR30572:SF4">
    <property type="entry name" value="ABC TRANSPORTER PERMEASE YTRF"/>
    <property type="match status" value="1"/>
</dbReference>
<feature type="transmembrane region" description="Helical" evidence="7">
    <location>
        <begin position="286"/>
        <end position="308"/>
    </location>
</feature>
<protein>
    <submittedName>
        <fullName evidence="9">ABC transporter permease</fullName>
    </submittedName>
</protein>
<sequence>MSGDRTLVLAACATALFATTVLAVLVGYTGSVTREGLRRTLADATFASVGTTIGTHVPANGLTEVRGQVGRALEQIYGDVPLAVSMSVRSDSYTLPGQEKSDHPELTAFATYTGIDEHARLTEGRWPAATTGELEAVLPSAAAKAIGADVDDVLTLHGRVDEKSVVKVRVVGLFDVPDPQLYVWQDDRLITTGVERLDYTTYGPFVVPPEVFAAEFTGTGSDARFTVMPDLRGVESGDLAPLGDRVTRAGDTFKDIGGGAQFTVVTKLPELTAQLDGAVLVARSTMLIPVIQLVLLAGCAWLLVARLLADHRRGEVALLRTRGLGMGQLARLGIAEGLLIVLPAAVLGPLLARPLLRLAGHAPAVRASGLRLDAGPLVPLWAVSVLTALACAAALTIPTLRGANRTFVEAQAGMGRQGRGGLRGSGVDLALLVVAGLAVWQLTRYGADGGADGSADVAGGSGAGTSGIDPFIVSGPALALLAGGVLLLRIVPGVSRFAERVATRGRGLVPVLGTRQVGRRQLRYAGPVLLLVMAMAVGVLSVTTMATWRTSQTDQADFQSGADLRLTPAATTSSTASSSTAGGGGPAALGQGGRFAALPGVTAATAVLRADADLGNEPATLLAADTAELGRVLRVQPDLRRDLRLGELARARPAAPALTVPGRPKRLLFDLSLTRTGPTPDNPADYEPPAGFRYRVAVTVVDAHGLTRRATLPGFPADGEEYEVPLDVASLAGPGGVPSYPLSIRGFHYSYEDNTLSGRLALDIMGVRGDGTGAAPVPAGARWDVFPDDGRRLARTLDPSLEDAGKALARVAIPEYPIPDPSSYSFSPLGSVHAIIGTGRKPVHTTGNANLQPAVPGVITEEMARRAKVGAGGTVTVSTVDGDQPIKVLGVAPALPTVPAGEPGVLVDLPALTQSRIAAAGVTTDSIEPGEWWASARGGDTAAAARALAAHPAWGEVAADRVKLRAELRDAPLGAALQGALVLGFGAALAFAVIAFVVNAAVTAGERSREFAVLRALGVHPRQVAGMLAIEQAYLVVLGLLGGTLLGLAVARLVVPHVVLSVQSAQPYPPAGLVVQWPVVLGVLAGVAAVLGLVLPPVIRVLRRRNPGAGLRVGEDR</sequence>
<organism evidence="9 10">
    <name type="scientific">Actinomadura bangladeshensis</name>
    <dbReference type="NCBI Taxonomy" id="453573"/>
    <lineage>
        <taxon>Bacteria</taxon>
        <taxon>Bacillati</taxon>
        <taxon>Actinomycetota</taxon>
        <taxon>Actinomycetes</taxon>
        <taxon>Streptosporangiales</taxon>
        <taxon>Thermomonosporaceae</taxon>
        <taxon>Actinomadura</taxon>
    </lineage>
</organism>